<protein>
    <submittedName>
        <fullName evidence="1">Uncharacterized protein</fullName>
    </submittedName>
</protein>
<organism evidence="1 2">
    <name type="scientific">Halomarina salina</name>
    <dbReference type="NCBI Taxonomy" id="1872699"/>
    <lineage>
        <taxon>Archaea</taxon>
        <taxon>Methanobacteriati</taxon>
        <taxon>Methanobacteriota</taxon>
        <taxon>Stenosarchaea group</taxon>
        <taxon>Halobacteria</taxon>
        <taxon>Halobacteriales</taxon>
        <taxon>Natronomonadaceae</taxon>
        <taxon>Halomarina</taxon>
    </lineage>
</organism>
<name>A0ABD5RQ51_9EURY</name>
<dbReference type="EMBL" id="JBHSQH010000001">
    <property type="protein sequence ID" value="MFC5972618.1"/>
    <property type="molecule type" value="Genomic_DNA"/>
</dbReference>
<reference evidence="1 2" key="1">
    <citation type="journal article" date="2019" name="Int. J. Syst. Evol. Microbiol.">
        <title>The Global Catalogue of Microorganisms (GCM) 10K type strain sequencing project: providing services to taxonomists for standard genome sequencing and annotation.</title>
        <authorList>
            <consortium name="The Broad Institute Genomics Platform"/>
            <consortium name="The Broad Institute Genome Sequencing Center for Infectious Disease"/>
            <person name="Wu L."/>
            <person name="Ma J."/>
        </authorList>
    </citation>
    <scope>NUCLEOTIDE SEQUENCE [LARGE SCALE GENOMIC DNA]</scope>
    <source>
        <strain evidence="1 2">CGMCC 1.12543</strain>
    </source>
</reference>
<evidence type="ECO:0000313" key="2">
    <source>
        <dbReference type="Proteomes" id="UP001596099"/>
    </source>
</evidence>
<dbReference type="Proteomes" id="UP001596099">
    <property type="component" value="Unassembled WGS sequence"/>
</dbReference>
<dbReference type="RefSeq" id="WP_379751599.1">
    <property type="nucleotide sequence ID" value="NZ_JBHSQH010000001.1"/>
</dbReference>
<comment type="caution">
    <text evidence="1">The sequence shown here is derived from an EMBL/GenBank/DDBJ whole genome shotgun (WGS) entry which is preliminary data.</text>
</comment>
<keyword evidence="2" id="KW-1185">Reference proteome</keyword>
<sequence length="102" mass="11666">MVATNSSRTGIARARYGREPTDVTVDDHENERVYLGYSLLKHENAIQGEASIIRTTDEPGESEVVSEFENGRIPNGYYEFVRRSLVEQCKRTAEYYEDDPDT</sequence>
<gene>
    <name evidence="1" type="ORF">ACFPYI_14870</name>
</gene>
<proteinExistence type="predicted"/>
<dbReference type="AlphaFoldDB" id="A0ABD5RQ51"/>
<evidence type="ECO:0000313" key="1">
    <source>
        <dbReference type="EMBL" id="MFC5972618.1"/>
    </source>
</evidence>
<accession>A0ABD5RQ51</accession>